<evidence type="ECO:0000256" key="1">
    <source>
        <dbReference type="SAM" id="Phobius"/>
    </source>
</evidence>
<protein>
    <submittedName>
        <fullName evidence="2">Uncharacterized protein</fullName>
    </submittedName>
</protein>
<dbReference type="KEGG" id="vg:19686745"/>
<dbReference type="EMBL" id="HG962376">
    <property type="protein sequence ID" value="CDN96807.1"/>
    <property type="molecule type" value="Genomic_DNA"/>
</dbReference>
<keyword evidence="1" id="KW-0472">Membrane</keyword>
<name>A0A060RFH7_9CAUD</name>
<evidence type="ECO:0000313" key="2">
    <source>
        <dbReference type="EMBL" id="CDN96807.1"/>
    </source>
</evidence>
<dbReference type="OrthoDB" id="21958at10239"/>
<proteinExistence type="predicted"/>
<dbReference type="SMR" id="A0A060RFH7"/>
<evidence type="ECO:0000313" key="3">
    <source>
        <dbReference type="Proteomes" id="UP000026986"/>
    </source>
</evidence>
<keyword evidence="1" id="KW-0812">Transmembrane</keyword>
<dbReference type="RefSeq" id="YP_009044381.1">
    <property type="nucleotide sequence ID" value="NC_024381.1"/>
</dbReference>
<sequence>MATANTITINPKSNAITNRITIIINEGVTKMSWLIGWGVLSVGVVVGFLLAALLRANGRDVAVPSATVTALSPQERARMGYALARAGDLLDSGDLEYVSGGFMVQDVGHGVVIIKGDLSLRVAEDE</sequence>
<dbReference type="GeneID" id="19686745"/>
<reference evidence="2 3" key="2">
    <citation type="journal article" date="2015" name="PLoS ONE">
        <title>Investigation of a Large Collection of Pseudomonas aeruginosa Bacteriophages Collected from a Single Environmental Source in Abidjan, Cote d'Ivoire.</title>
        <authorList>
            <person name="Essoh C."/>
            <person name="Latino L."/>
            <person name="Midoux C."/>
            <person name="Blouin Y."/>
            <person name="Loukou G."/>
            <person name="Nguetta S.P."/>
            <person name="Lathro S."/>
            <person name="Cablanmian A."/>
            <person name="Kouassi A.K."/>
            <person name="Vergnaud G."/>
            <person name="Pourcel C."/>
        </authorList>
    </citation>
    <scope>NUCLEOTIDE SEQUENCE [LARGE SCALE GENOMIC DNA]</scope>
</reference>
<feature type="transmembrane region" description="Helical" evidence="1">
    <location>
        <begin position="34"/>
        <end position="54"/>
    </location>
</feature>
<organism evidence="2 3">
    <name type="scientific">Pseudomonas phage vB_PaeS_SCH_Ab26</name>
    <dbReference type="NCBI Taxonomy" id="1476390"/>
    <lineage>
        <taxon>Viruses</taxon>
        <taxon>Duplodnaviria</taxon>
        <taxon>Heunggongvirae</taxon>
        <taxon>Uroviricota</taxon>
        <taxon>Caudoviricetes</taxon>
        <taxon>Jondennisvirinae</taxon>
        <taxon>Septimatrevirus</taxon>
        <taxon>Septimatrevirus Ab26</taxon>
    </lineage>
</organism>
<gene>
    <name evidence="2" type="primary">ORF46</name>
</gene>
<reference evidence="3" key="1">
    <citation type="submission" date="2014-02" db="EMBL/GenBank/DDBJ databases">
        <title>Evolution of Pseudomonas aeruginosa bacteriophages collected in Abidjan.</title>
        <authorList>
            <person name="Essoh C."/>
            <person name="Latino L."/>
            <person name="Blouin Y."/>
            <person name="Loukou G."/>
            <person name="Nguetta S.M."/>
            <person name="Lathro N.S."/>
            <person name="Cablanmian A."/>
            <person name="Kra A."/>
            <person name="Vergnaud G."/>
            <person name="Pourcel C."/>
        </authorList>
    </citation>
    <scope>NUCLEOTIDE SEQUENCE [LARGE SCALE GENOMIC DNA]</scope>
</reference>
<keyword evidence="1" id="KW-1133">Transmembrane helix</keyword>
<accession>A0A060RFH7</accession>
<dbReference type="Proteomes" id="UP000026986">
    <property type="component" value="Segment"/>
</dbReference>
<keyword evidence="3" id="KW-1185">Reference proteome</keyword>